<proteinExistence type="predicted"/>
<dbReference type="Proteomes" id="UP000800235">
    <property type="component" value="Unassembled WGS sequence"/>
</dbReference>
<evidence type="ECO:0000313" key="1">
    <source>
        <dbReference type="EMBL" id="KAF2434155.1"/>
    </source>
</evidence>
<protein>
    <submittedName>
        <fullName evidence="1">Uncharacterized protein</fullName>
    </submittedName>
</protein>
<organism evidence="1 2">
    <name type="scientific">Tothia fuscella</name>
    <dbReference type="NCBI Taxonomy" id="1048955"/>
    <lineage>
        <taxon>Eukaryota</taxon>
        <taxon>Fungi</taxon>
        <taxon>Dikarya</taxon>
        <taxon>Ascomycota</taxon>
        <taxon>Pezizomycotina</taxon>
        <taxon>Dothideomycetes</taxon>
        <taxon>Pleosporomycetidae</taxon>
        <taxon>Venturiales</taxon>
        <taxon>Cylindrosympodiaceae</taxon>
        <taxon>Tothia</taxon>
    </lineage>
</organism>
<name>A0A9P4NXE1_9PEZI</name>
<dbReference type="AlphaFoldDB" id="A0A9P4NXE1"/>
<comment type="caution">
    <text evidence="1">The sequence shown here is derived from an EMBL/GenBank/DDBJ whole genome shotgun (WGS) entry which is preliminary data.</text>
</comment>
<dbReference type="EMBL" id="MU007017">
    <property type="protein sequence ID" value="KAF2434155.1"/>
    <property type="molecule type" value="Genomic_DNA"/>
</dbReference>
<keyword evidence="2" id="KW-1185">Reference proteome</keyword>
<accession>A0A9P4NXE1</accession>
<reference evidence="1" key="1">
    <citation type="journal article" date="2020" name="Stud. Mycol.">
        <title>101 Dothideomycetes genomes: a test case for predicting lifestyles and emergence of pathogens.</title>
        <authorList>
            <person name="Haridas S."/>
            <person name="Albert R."/>
            <person name="Binder M."/>
            <person name="Bloem J."/>
            <person name="Labutti K."/>
            <person name="Salamov A."/>
            <person name="Andreopoulos B."/>
            <person name="Baker S."/>
            <person name="Barry K."/>
            <person name="Bills G."/>
            <person name="Bluhm B."/>
            <person name="Cannon C."/>
            <person name="Castanera R."/>
            <person name="Culley D."/>
            <person name="Daum C."/>
            <person name="Ezra D."/>
            <person name="Gonzalez J."/>
            <person name="Henrissat B."/>
            <person name="Kuo A."/>
            <person name="Liang C."/>
            <person name="Lipzen A."/>
            <person name="Lutzoni F."/>
            <person name="Magnuson J."/>
            <person name="Mondo S."/>
            <person name="Nolan M."/>
            <person name="Ohm R."/>
            <person name="Pangilinan J."/>
            <person name="Park H.-J."/>
            <person name="Ramirez L."/>
            <person name="Alfaro M."/>
            <person name="Sun H."/>
            <person name="Tritt A."/>
            <person name="Yoshinaga Y."/>
            <person name="Zwiers L.-H."/>
            <person name="Turgeon B."/>
            <person name="Goodwin S."/>
            <person name="Spatafora J."/>
            <person name="Crous P."/>
            <person name="Grigoriev I."/>
        </authorList>
    </citation>
    <scope>NUCLEOTIDE SEQUENCE</scope>
    <source>
        <strain evidence="1">CBS 130266</strain>
    </source>
</reference>
<sequence>MVQSASVVQGPGQEYVSLVPTTAQSVPRASTQDHIAVPTISVSPPEVVAPTIAPYIHTTTTNATPATPTPPLAAPIGPTILSGRPLPENPTLLNMLLFTQSHAWKISAADFELLSDEATIWKNAAPSRTKEAKIRDLKEFRKILITLPVTQEYMALGQLQILKRTLYDEIWKARREFMRGYFELVATKLESGSVDRKTEKALKQLCSLHKCLLGVGLNDSFFLKKWLVEVIAMDLNTFCMRRDGFDGGAAGMEGICEGLDELEGFRAGFGRVLGEMV</sequence>
<evidence type="ECO:0000313" key="2">
    <source>
        <dbReference type="Proteomes" id="UP000800235"/>
    </source>
</evidence>
<gene>
    <name evidence="1" type="ORF">EJ08DRAFT_693705</name>
</gene>